<sequence length="380" mass="41756">MSPETASLFQPLELGNITIRNRVGMSALTRNRAPGTVPNDIMDEYYVQRAVGGAGLIVTEGILITRQGTEWPHAPGIWNSEQVSAWKKITNDVHTAGSHIYAQLWHVGRVSHPDAPEQKLAGVPVYAPSAISARGGKFRHLPGLPGYVTPTAVDDPWTIIKQFKEAAANAKEAGFDGVELHGANGYLITQFLDSNSNKRTDQWGGSVENRSRFGLEVLKALIEVFGKNVAVKLSPAGGYNDVGMPLQETLDTFSYFITEADKLNLAYITLVRYSALTDVEFEGKKRATIHDIVESYRHLIKNAKVFVNAGVTPEEGAKLISDGKADAISIGFSWITHPDLVKRVQHGKPLNNIPDIPHLQWGKSEKDLRVGYTDYPEAEY</sequence>
<organism evidence="2 3">
    <name type="scientific">Crucibulum laeve</name>
    <dbReference type="NCBI Taxonomy" id="68775"/>
    <lineage>
        <taxon>Eukaryota</taxon>
        <taxon>Fungi</taxon>
        <taxon>Dikarya</taxon>
        <taxon>Basidiomycota</taxon>
        <taxon>Agaricomycotina</taxon>
        <taxon>Agaricomycetes</taxon>
        <taxon>Agaricomycetidae</taxon>
        <taxon>Agaricales</taxon>
        <taxon>Agaricineae</taxon>
        <taxon>Nidulariaceae</taxon>
        <taxon>Crucibulum</taxon>
    </lineage>
</organism>
<dbReference type="InterPro" id="IPR001155">
    <property type="entry name" value="OxRdtase_FMN_N"/>
</dbReference>
<dbReference type="Gene3D" id="3.20.20.70">
    <property type="entry name" value="Aldolase class I"/>
    <property type="match status" value="1"/>
</dbReference>
<proteinExistence type="predicted"/>
<protein>
    <recommendedName>
        <fullName evidence="1">NADH:flavin oxidoreductase/NADH oxidase N-terminal domain-containing protein</fullName>
    </recommendedName>
</protein>
<gene>
    <name evidence="2" type="ORF">BDQ12DRAFT_651893</name>
</gene>
<dbReference type="InterPro" id="IPR013785">
    <property type="entry name" value="Aldolase_TIM"/>
</dbReference>
<dbReference type="OrthoDB" id="276546at2759"/>
<dbReference type="GO" id="GO:0016491">
    <property type="term" value="F:oxidoreductase activity"/>
    <property type="evidence" value="ECO:0007669"/>
    <property type="project" value="InterPro"/>
</dbReference>
<dbReference type="EMBL" id="ML213604">
    <property type="protein sequence ID" value="TFK38154.1"/>
    <property type="molecule type" value="Genomic_DNA"/>
</dbReference>
<evidence type="ECO:0000313" key="3">
    <source>
        <dbReference type="Proteomes" id="UP000308652"/>
    </source>
</evidence>
<dbReference type="PANTHER" id="PTHR22893">
    <property type="entry name" value="NADH OXIDOREDUCTASE-RELATED"/>
    <property type="match status" value="1"/>
</dbReference>
<dbReference type="Pfam" id="PF00724">
    <property type="entry name" value="Oxidored_FMN"/>
    <property type="match status" value="1"/>
</dbReference>
<evidence type="ECO:0000259" key="1">
    <source>
        <dbReference type="Pfam" id="PF00724"/>
    </source>
</evidence>
<name>A0A5C3LYD8_9AGAR</name>
<dbReference type="PANTHER" id="PTHR22893:SF91">
    <property type="entry name" value="NADPH DEHYDROGENASE 2-RELATED"/>
    <property type="match status" value="1"/>
</dbReference>
<dbReference type="GO" id="GO:0010181">
    <property type="term" value="F:FMN binding"/>
    <property type="evidence" value="ECO:0007669"/>
    <property type="project" value="InterPro"/>
</dbReference>
<evidence type="ECO:0000313" key="2">
    <source>
        <dbReference type="EMBL" id="TFK38154.1"/>
    </source>
</evidence>
<dbReference type="SUPFAM" id="SSF51395">
    <property type="entry name" value="FMN-linked oxidoreductases"/>
    <property type="match status" value="1"/>
</dbReference>
<dbReference type="CDD" id="cd02933">
    <property type="entry name" value="OYE_like_FMN"/>
    <property type="match status" value="1"/>
</dbReference>
<dbReference type="STRING" id="68775.A0A5C3LYD8"/>
<feature type="domain" description="NADH:flavin oxidoreductase/NADH oxidase N-terminal" evidence="1">
    <location>
        <begin position="7"/>
        <end position="351"/>
    </location>
</feature>
<dbReference type="InterPro" id="IPR045247">
    <property type="entry name" value="Oye-like"/>
</dbReference>
<dbReference type="AlphaFoldDB" id="A0A5C3LYD8"/>
<accession>A0A5C3LYD8</accession>
<keyword evidence="3" id="KW-1185">Reference proteome</keyword>
<reference evidence="2 3" key="1">
    <citation type="journal article" date="2019" name="Nat. Ecol. Evol.">
        <title>Megaphylogeny resolves global patterns of mushroom evolution.</title>
        <authorList>
            <person name="Varga T."/>
            <person name="Krizsan K."/>
            <person name="Foldi C."/>
            <person name="Dima B."/>
            <person name="Sanchez-Garcia M."/>
            <person name="Sanchez-Ramirez S."/>
            <person name="Szollosi G.J."/>
            <person name="Szarkandi J.G."/>
            <person name="Papp V."/>
            <person name="Albert L."/>
            <person name="Andreopoulos W."/>
            <person name="Angelini C."/>
            <person name="Antonin V."/>
            <person name="Barry K.W."/>
            <person name="Bougher N.L."/>
            <person name="Buchanan P."/>
            <person name="Buyck B."/>
            <person name="Bense V."/>
            <person name="Catcheside P."/>
            <person name="Chovatia M."/>
            <person name="Cooper J."/>
            <person name="Damon W."/>
            <person name="Desjardin D."/>
            <person name="Finy P."/>
            <person name="Geml J."/>
            <person name="Haridas S."/>
            <person name="Hughes K."/>
            <person name="Justo A."/>
            <person name="Karasinski D."/>
            <person name="Kautmanova I."/>
            <person name="Kiss B."/>
            <person name="Kocsube S."/>
            <person name="Kotiranta H."/>
            <person name="LaButti K.M."/>
            <person name="Lechner B.E."/>
            <person name="Liimatainen K."/>
            <person name="Lipzen A."/>
            <person name="Lukacs Z."/>
            <person name="Mihaltcheva S."/>
            <person name="Morgado L.N."/>
            <person name="Niskanen T."/>
            <person name="Noordeloos M.E."/>
            <person name="Ohm R.A."/>
            <person name="Ortiz-Santana B."/>
            <person name="Ovrebo C."/>
            <person name="Racz N."/>
            <person name="Riley R."/>
            <person name="Savchenko A."/>
            <person name="Shiryaev A."/>
            <person name="Soop K."/>
            <person name="Spirin V."/>
            <person name="Szebenyi C."/>
            <person name="Tomsovsky M."/>
            <person name="Tulloss R.E."/>
            <person name="Uehling J."/>
            <person name="Grigoriev I.V."/>
            <person name="Vagvolgyi C."/>
            <person name="Papp T."/>
            <person name="Martin F.M."/>
            <person name="Miettinen O."/>
            <person name="Hibbett D.S."/>
            <person name="Nagy L.G."/>
        </authorList>
    </citation>
    <scope>NUCLEOTIDE SEQUENCE [LARGE SCALE GENOMIC DNA]</scope>
    <source>
        <strain evidence="2 3">CBS 166.37</strain>
    </source>
</reference>
<dbReference type="Proteomes" id="UP000308652">
    <property type="component" value="Unassembled WGS sequence"/>
</dbReference>